<evidence type="ECO:0000313" key="1">
    <source>
        <dbReference type="EMBL" id="GME26086.1"/>
    </source>
</evidence>
<gene>
    <name evidence="1" type="primary">g8330</name>
    <name evidence="1" type="ORF">NpPPO83_00008330</name>
</gene>
<sequence>MDPELDRRLTQKFTHVPSARGNQLFVFNIASLVIIWISVFLRVYVRSRVLKSWGLDDYLMIAALLCFSWMSGAMIALVYCGFGKHMMSIPPEWIMNGFKAYLLAQLGYIMSVLFMKLSVCAFYLRITILRWQAWTVYVLMGINIVYTIGYFILILNQCAPVSYLWNQLAGAKGHCLSINVILGTSYTHNTISILSDWVLATMPLFMLKDSKLNRRTKAIVLFLLGLGYFASVSSMIRMNALPTLRRTDDYTFTVIPIAFWSAVETAVGILAANLATYRPLFSSLVDRVTSSGSGSGGKYSSRLAAWSLGRRAREHGYIMSGEGHDLKSLKTEEGSTGARGPLPHTTSTATAGLAFPAARNVSDEELGILKQTDVTVEAERG</sequence>
<proteinExistence type="predicted"/>
<dbReference type="Proteomes" id="UP001165186">
    <property type="component" value="Unassembled WGS sequence"/>
</dbReference>
<comment type="caution">
    <text evidence="1">The sequence shown here is derived from an EMBL/GenBank/DDBJ whole genome shotgun (WGS) entry which is preliminary data.</text>
</comment>
<evidence type="ECO:0000313" key="2">
    <source>
        <dbReference type="Proteomes" id="UP001165186"/>
    </source>
</evidence>
<reference evidence="1" key="1">
    <citation type="submission" date="2024-09" db="EMBL/GenBank/DDBJ databases">
        <title>Draft Genome Sequences of Neofusicoccum parvum.</title>
        <authorList>
            <person name="Ashida A."/>
            <person name="Camagna M."/>
            <person name="Tanaka A."/>
            <person name="Takemoto D."/>
        </authorList>
    </citation>
    <scope>NUCLEOTIDE SEQUENCE</scope>
    <source>
        <strain evidence="1">PPO83</strain>
    </source>
</reference>
<protein>
    <submittedName>
        <fullName evidence="1">Integral membrane protein</fullName>
    </submittedName>
</protein>
<organism evidence="1 2">
    <name type="scientific">Neofusicoccum parvum</name>
    <dbReference type="NCBI Taxonomy" id="310453"/>
    <lineage>
        <taxon>Eukaryota</taxon>
        <taxon>Fungi</taxon>
        <taxon>Dikarya</taxon>
        <taxon>Ascomycota</taxon>
        <taxon>Pezizomycotina</taxon>
        <taxon>Dothideomycetes</taxon>
        <taxon>Dothideomycetes incertae sedis</taxon>
        <taxon>Botryosphaeriales</taxon>
        <taxon>Botryosphaeriaceae</taxon>
        <taxon>Neofusicoccum</taxon>
    </lineage>
</organism>
<name>A0ACB5S118_9PEZI</name>
<keyword evidence="2" id="KW-1185">Reference proteome</keyword>
<accession>A0ACB5S118</accession>
<dbReference type="EMBL" id="BSXG01000025">
    <property type="protein sequence ID" value="GME26086.1"/>
    <property type="molecule type" value="Genomic_DNA"/>
</dbReference>